<keyword evidence="1 3" id="KW-0378">Hydrolase</keyword>
<dbReference type="GO" id="GO:0006310">
    <property type="term" value="P:DNA recombination"/>
    <property type="evidence" value="ECO:0007669"/>
    <property type="project" value="UniProtKB-KW"/>
</dbReference>
<keyword evidence="1" id="KW-0233">DNA recombination</keyword>
<dbReference type="EMBL" id="JARPTC010000037">
    <property type="protein sequence ID" value="MDO7789132.1"/>
    <property type="molecule type" value="Genomic_DNA"/>
</dbReference>
<feature type="domain" description="Calcineurin-like phosphoesterase" evidence="2">
    <location>
        <begin position="1"/>
        <end position="219"/>
    </location>
</feature>
<dbReference type="Pfam" id="PF00149">
    <property type="entry name" value="Metallophos"/>
    <property type="match status" value="1"/>
</dbReference>
<name>A0AAW7ZIY5_9FIRM</name>
<dbReference type="RefSeq" id="WP_304545689.1">
    <property type="nucleotide sequence ID" value="NZ_JARPTC010000037.1"/>
</dbReference>
<comment type="similarity">
    <text evidence="1">Belongs to the SbcD family.</text>
</comment>
<keyword evidence="1" id="KW-0540">Nuclease</keyword>
<dbReference type="InterPro" id="IPR029052">
    <property type="entry name" value="Metallo-depent_PP-like"/>
</dbReference>
<evidence type="ECO:0000313" key="3">
    <source>
        <dbReference type="EMBL" id="MDO7789132.1"/>
    </source>
</evidence>
<gene>
    <name evidence="1 3" type="primary">sbcD</name>
    <name evidence="3" type="ORF">P6N53_18130</name>
</gene>
<proteinExistence type="inferred from homology"/>
<comment type="subunit">
    <text evidence="1">Heterodimer of SbcC and SbcD.</text>
</comment>
<keyword evidence="1" id="KW-0235">DNA replication</keyword>
<dbReference type="InterPro" id="IPR004593">
    <property type="entry name" value="SbcD"/>
</dbReference>
<dbReference type="PANTHER" id="PTHR30337:SF0">
    <property type="entry name" value="NUCLEASE SBCCD SUBUNIT D"/>
    <property type="match status" value="1"/>
</dbReference>
<evidence type="ECO:0000256" key="1">
    <source>
        <dbReference type="RuleBase" id="RU363069"/>
    </source>
</evidence>
<comment type="function">
    <text evidence="1">SbcCD cleaves DNA hairpin structures. These structures can inhibit DNA replication and are intermediates in certain DNA recombination reactions. The complex acts as a 3'-&gt;5' double strand exonuclease that can open hairpins. It also has a 5' single-strand endonuclease activity.</text>
</comment>
<sequence>MKIAHVGDIHWGLNYPGPTPEARFQDICRTMDWVADQIINEDCDLVLVAGDAFKDARVFLDRASVEISAFVAWLRKLTAAGIEVIVISGTPSHDAIAAYRLIQEMQLPRVTICTEPEVIHHDFVSIACLPGMNRSGVVTQEEFKGMAPHEIHAMMTERITATCRQMWESCNSPAILLGHLTYDMADKGFEDVLMQHEPVLTPEAIESFDLVALGHIHRPQQNGNVFYCGSPERLSFNDEGIDSGFWIHKWDEEVFISEFIDTPARRFRTITWDELLVRNFMKDTEFISSFYERFDGQIIRLHYSCPDELNKQLDRKRIEKALYDAGAFFVSEIKADIHRQDRARDQEVTESLGPIEALAKWAEQQGISQEEVIELQSMAAGLLEEVAV</sequence>
<dbReference type="PANTHER" id="PTHR30337">
    <property type="entry name" value="COMPONENT OF ATP-DEPENDENT DSDNA EXONUCLEASE"/>
    <property type="match status" value="1"/>
</dbReference>
<accession>A0AAW7ZIY5</accession>
<dbReference type="NCBIfam" id="TIGR00619">
    <property type="entry name" value="sbcd"/>
    <property type="match status" value="1"/>
</dbReference>
<keyword evidence="1 3" id="KW-0269">Exonuclease</keyword>
<comment type="caution">
    <text evidence="3">The sequence shown here is derived from an EMBL/GenBank/DDBJ whole genome shotgun (WGS) entry which is preliminary data.</text>
</comment>
<dbReference type="GO" id="GO:0004519">
    <property type="term" value="F:endonuclease activity"/>
    <property type="evidence" value="ECO:0007669"/>
    <property type="project" value="UniProtKB-KW"/>
</dbReference>
<dbReference type="Gene3D" id="3.60.21.10">
    <property type="match status" value="1"/>
</dbReference>
<dbReference type="GO" id="GO:0008408">
    <property type="term" value="F:3'-5' exonuclease activity"/>
    <property type="evidence" value="ECO:0007669"/>
    <property type="project" value="InterPro"/>
</dbReference>
<dbReference type="Proteomes" id="UP001172911">
    <property type="component" value="Unassembled WGS sequence"/>
</dbReference>
<protein>
    <recommendedName>
        <fullName evidence="1">Nuclease SbcCD subunit D</fullName>
    </recommendedName>
</protein>
<dbReference type="AlphaFoldDB" id="A0AAW7ZIY5"/>
<keyword evidence="4" id="KW-1185">Reference proteome</keyword>
<dbReference type="GO" id="GO:0006260">
    <property type="term" value="P:DNA replication"/>
    <property type="evidence" value="ECO:0007669"/>
    <property type="project" value="UniProtKB-KW"/>
</dbReference>
<keyword evidence="1" id="KW-0255">Endonuclease</keyword>
<dbReference type="SUPFAM" id="SSF56300">
    <property type="entry name" value="Metallo-dependent phosphatases"/>
    <property type="match status" value="1"/>
</dbReference>
<dbReference type="InterPro" id="IPR050535">
    <property type="entry name" value="DNA_Repair-Maintenance_Comp"/>
</dbReference>
<reference evidence="3" key="1">
    <citation type="journal article" date="2023" name="J. Hazard. Mater.">
        <title>Anaerobic biodegradation of pyrene and benzo[a]pyrene by a new sulfate-reducing Desulforamulus aquiferis strain DSA.</title>
        <authorList>
            <person name="Zhang Z."/>
            <person name="Sun J."/>
            <person name="Gong X."/>
            <person name="Wang C."/>
            <person name="Wang H."/>
        </authorList>
    </citation>
    <scope>NUCLEOTIDE SEQUENCE</scope>
    <source>
        <strain evidence="3">DSA</strain>
    </source>
</reference>
<evidence type="ECO:0000259" key="2">
    <source>
        <dbReference type="Pfam" id="PF00149"/>
    </source>
</evidence>
<organism evidence="3 4">
    <name type="scientific">Desulforamulus aquiferis</name>
    <dbReference type="NCBI Taxonomy" id="1397668"/>
    <lineage>
        <taxon>Bacteria</taxon>
        <taxon>Bacillati</taxon>
        <taxon>Bacillota</taxon>
        <taxon>Clostridia</taxon>
        <taxon>Eubacteriales</taxon>
        <taxon>Peptococcaceae</taxon>
        <taxon>Desulforamulus</taxon>
    </lineage>
</organism>
<reference evidence="3" key="2">
    <citation type="submission" date="2023-03" db="EMBL/GenBank/DDBJ databases">
        <authorList>
            <person name="Zhang Z."/>
        </authorList>
    </citation>
    <scope>NUCLEOTIDE SEQUENCE</scope>
    <source>
        <strain evidence="3">DSA</strain>
    </source>
</reference>
<dbReference type="InterPro" id="IPR004843">
    <property type="entry name" value="Calcineurin-like_PHP"/>
</dbReference>
<evidence type="ECO:0000313" key="4">
    <source>
        <dbReference type="Proteomes" id="UP001172911"/>
    </source>
</evidence>